<dbReference type="Gene3D" id="3.60.70.12">
    <property type="entry name" value="L-amino peptidase D-ALA esterase/amidase"/>
    <property type="match status" value="1"/>
</dbReference>
<name>A0A1B0ZT87_9RHOB</name>
<dbReference type="InterPro" id="IPR016117">
    <property type="entry name" value="ArgJ-like_dom_sf"/>
</dbReference>
<sequence length="347" mass="34763">MRPGPRNLITDVPGLLVGNAADDDLKSGTTVLTAKDGLTASVHVMGGAPGTRETDLLAPDKSVAKIDALVLSGGSAFGLDACSGVVDALRAAGRGFQLGPAVIPLVPGAIIFDLLNGGNKDWQDNPYRALGRAAFEAAGEEFAIGTAGAGTGALTAMVKGGLGSASFVLDSGVTVGALVAANPMGAVTTPGDRHFWAAPFEVDDEFGGLGPDPRGGLGQALNSRKMQTMRAQAGAEPIPEERGNTTIAIVATDADLTKAQCQRMATAAHDGIGRATVPAHAPGDGDLVFAATTGARPLASPEAELGQIGHAAALCLSRAIGRAIYNAEPANGDLLPCWSGASGTPSQ</sequence>
<evidence type="ECO:0000313" key="3">
    <source>
        <dbReference type="Proteomes" id="UP000092565"/>
    </source>
</evidence>
<dbReference type="CDD" id="cd02252">
    <property type="entry name" value="nylC_like"/>
    <property type="match status" value="1"/>
</dbReference>
<proteinExistence type="inferred from homology"/>
<evidence type="ECO:0000313" key="2">
    <source>
        <dbReference type="EMBL" id="ANP37392.1"/>
    </source>
</evidence>
<gene>
    <name evidence="2" type="primary">dmpA</name>
    <name evidence="2" type="ORF">JL2886_02503</name>
</gene>
<accession>A0A1B0ZT87</accession>
<dbReference type="Pfam" id="PF03576">
    <property type="entry name" value="Peptidase_S58"/>
    <property type="match status" value="1"/>
</dbReference>
<dbReference type="AlphaFoldDB" id="A0A1B0ZT87"/>
<keyword evidence="3" id="KW-1185">Reference proteome</keyword>
<organism evidence="2 3">
    <name type="scientific">Phaeobacter gallaeciensis</name>
    <dbReference type="NCBI Taxonomy" id="60890"/>
    <lineage>
        <taxon>Bacteria</taxon>
        <taxon>Pseudomonadati</taxon>
        <taxon>Pseudomonadota</taxon>
        <taxon>Alphaproteobacteria</taxon>
        <taxon>Rhodobacterales</taxon>
        <taxon>Roseobacteraceae</taxon>
        <taxon>Phaeobacter</taxon>
    </lineage>
</organism>
<comment type="similarity">
    <text evidence="1">Belongs to the peptidase S58 family.</text>
</comment>
<reference evidence="2 3" key="1">
    <citation type="submission" date="2016-04" db="EMBL/GenBank/DDBJ databases">
        <authorList>
            <person name="Evans L.H."/>
            <person name="Alamgir A."/>
            <person name="Owens N."/>
            <person name="Weber N.D."/>
            <person name="Virtaneva K."/>
            <person name="Barbian K."/>
            <person name="Babar A."/>
            <person name="Rosenke K."/>
        </authorList>
    </citation>
    <scope>NUCLEOTIDE SEQUENCE [LARGE SCALE GENOMIC DNA]</scope>
    <source>
        <strain evidence="2 3">JL2886</strain>
    </source>
</reference>
<dbReference type="PANTHER" id="PTHR36512:SF3">
    <property type="entry name" value="BLR5678 PROTEIN"/>
    <property type="match status" value="1"/>
</dbReference>
<dbReference type="EMBL" id="CP015124">
    <property type="protein sequence ID" value="ANP37392.1"/>
    <property type="molecule type" value="Genomic_DNA"/>
</dbReference>
<dbReference type="Proteomes" id="UP000092565">
    <property type="component" value="Chromosome"/>
</dbReference>
<dbReference type="PATRIC" id="fig|60890.4.peg.2430"/>
<protein>
    <submittedName>
        <fullName evidence="2">Peptidase T4</fullName>
    </submittedName>
</protein>
<dbReference type="InterPro" id="IPR005321">
    <property type="entry name" value="Peptidase_S58_DmpA"/>
</dbReference>
<dbReference type="GO" id="GO:0004177">
    <property type="term" value="F:aminopeptidase activity"/>
    <property type="evidence" value="ECO:0007669"/>
    <property type="project" value="TreeGrafter"/>
</dbReference>
<evidence type="ECO:0000256" key="1">
    <source>
        <dbReference type="ARBA" id="ARBA00007068"/>
    </source>
</evidence>
<dbReference type="OrthoDB" id="9808347at2"/>
<dbReference type="RefSeq" id="WP_065272224.1">
    <property type="nucleotide sequence ID" value="NZ_CP015124.1"/>
</dbReference>
<dbReference type="PANTHER" id="PTHR36512">
    <property type="entry name" value="D-AMINOPEPTIDASE"/>
    <property type="match status" value="1"/>
</dbReference>
<dbReference type="SUPFAM" id="SSF56266">
    <property type="entry name" value="DmpA/ArgJ-like"/>
    <property type="match status" value="1"/>
</dbReference>